<dbReference type="InterPro" id="IPR000210">
    <property type="entry name" value="BTB/POZ_dom"/>
</dbReference>
<proteinExistence type="predicted"/>
<dbReference type="AlphaFoldDB" id="A0A3N4INR3"/>
<feature type="region of interest" description="Disordered" evidence="1">
    <location>
        <begin position="221"/>
        <end position="283"/>
    </location>
</feature>
<evidence type="ECO:0000313" key="4">
    <source>
        <dbReference type="Proteomes" id="UP000275078"/>
    </source>
</evidence>
<name>A0A3N4INR3_ASCIM</name>
<protein>
    <recommendedName>
        <fullName evidence="2">BTB domain-containing protein</fullName>
    </recommendedName>
</protein>
<evidence type="ECO:0000259" key="2">
    <source>
        <dbReference type="PROSITE" id="PS50097"/>
    </source>
</evidence>
<feature type="domain" description="BTB" evidence="2">
    <location>
        <begin position="296"/>
        <end position="360"/>
    </location>
</feature>
<organism evidence="3 4">
    <name type="scientific">Ascobolus immersus RN42</name>
    <dbReference type="NCBI Taxonomy" id="1160509"/>
    <lineage>
        <taxon>Eukaryota</taxon>
        <taxon>Fungi</taxon>
        <taxon>Dikarya</taxon>
        <taxon>Ascomycota</taxon>
        <taxon>Pezizomycotina</taxon>
        <taxon>Pezizomycetes</taxon>
        <taxon>Pezizales</taxon>
        <taxon>Ascobolaceae</taxon>
        <taxon>Ascobolus</taxon>
    </lineage>
</organism>
<dbReference type="EMBL" id="ML119652">
    <property type="protein sequence ID" value="RPA85841.1"/>
    <property type="molecule type" value="Genomic_DNA"/>
</dbReference>
<dbReference type="PROSITE" id="PS50097">
    <property type="entry name" value="BTB"/>
    <property type="match status" value="1"/>
</dbReference>
<reference evidence="3 4" key="1">
    <citation type="journal article" date="2018" name="Nat. Ecol. Evol.">
        <title>Pezizomycetes genomes reveal the molecular basis of ectomycorrhizal truffle lifestyle.</title>
        <authorList>
            <person name="Murat C."/>
            <person name="Payen T."/>
            <person name="Noel B."/>
            <person name="Kuo A."/>
            <person name="Morin E."/>
            <person name="Chen J."/>
            <person name="Kohler A."/>
            <person name="Krizsan K."/>
            <person name="Balestrini R."/>
            <person name="Da Silva C."/>
            <person name="Montanini B."/>
            <person name="Hainaut M."/>
            <person name="Levati E."/>
            <person name="Barry K.W."/>
            <person name="Belfiori B."/>
            <person name="Cichocki N."/>
            <person name="Clum A."/>
            <person name="Dockter R.B."/>
            <person name="Fauchery L."/>
            <person name="Guy J."/>
            <person name="Iotti M."/>
            <person name="Le Tacon F."/>
            <person name="Lindquist E.A."/>
            <person name="Lipzen A."/>
            <person name="Malagnac F."/>
            <person name="Mello A."/>
            <person name="Molinier V."/>
            <person name="Miyauchi S."/>
            <person name="Poulain J."/>
            <person name="Riccioni C."/>
            <person name="Rubini A."/>
            <person name="Sitrit Y."/>
            <person name="Splivallo R."/>
            <person name="Traeger S."/>
            <person name="Wang M."/>
            <person name="Zifcakova L."/>
            <person name="Wipf D."/>
            <person name="Zambonelli A."/>
            <person name="Paolocci F."/>
            <person name="Nowrousian M."/>
            <person name="Ottonello S."/>
            <person name="Baldrian P."/>
            <person name="Spatafora J.W."/>
            <person name="Henrissat B."/>
            <person name="Nagy L.G."/>
            <person name="Aury J.M."/>
            <person name="Wincker P."/>
            <person name="Grigoriev I.V."/>
            <person name="Bonfante P."/>
            <person name="Martin F.M."/>
        </authorList>
    </citation>
    <scope>NUCLEOTIDE SEQUENCE [LARGE SCALE GENOMIC DNA]</scope>
    <source>
        <strain evidence="3 4">RN42</strain>
    </source>
</reference>
<keyword evidence="4" id="KW-1185">Reference proteome</keyword>
<feature type="compositionally biased region" description="Polar residues" evidence="1">
    <location>
        <begin position="227"/>
        <end position="240"/>
    </location>
</feature>
<evidence type="ECO:0000313" key="3">
    <source>
        <dbReference type="EMBL" id="RPA85841.1"/>
    </source>
</evidence>
<dbReference type="OrthoDB" id="71307at2759"/>
<accession>A0A3N4INR3</accession>
<evidence type="ECO:0000256" key="1">
    <source>
        <dbReference type="SAM" id="MobiDB-lite"/>
    </source>
</evidence>
<gene>
    <name evidence="3" type="ORF">BJ508DRAFT_411807</name>
</gene>
<sequence>MSNLKTVNWKPAKLNRLWKSRIDLVKLVKDRSRSTPTWSPLAFHLLHEGIVTSSYDRLWISVDMVLSLGADTNVDNPLLILQAALFVWSDGKLGKEKVDVEGFVGSLATALGYVPESEVEKYRKDFSSKKEADKAQTEVHRGANFSHRTPLETQVAHTGQQIDLTPILSTSVLGKLFDLCQQREIGASLVDYASEQNAQAQDAALQLPDHLKPDHTIILRGPPASWRPTQTDTVPNQSLARSEAATTNGRTPRGRARGRPLAQAKGKGRKRTASDGHVSEPAAKRTSAFTAVSTKSSKELEVEIGRFYIHGCMLAMATDYYAGLLSGPWSEAKEATSVVTTEFMGTALGLQETLRYMFTGGSCNRAILAPSVDGEGKEGPVQRTPLLLNGDDDIFYAKEGGPTPFVRDFFSSLKTAAQLDNYINQCLEVLQPSDYLSLKWAMFPNHPANQLRLRLGLLQYMVKYVPRLDLYSRLALILDGYPFIDYEWPKKRGHGISIATDPLPDDRTLERGPFVKDVMIWMIDDDSELEDLSSWQRPMLDWPPHLVNLFLDTLRQKIDTPVKHNERVPTYTFLTSVGNVQRSKLLRYEYIEDAQNWPVRILGPVRTVLAESLLSLLAKAGHIHESREGEEWVPPKGKKSGILDGSEFSDDWKKANEVRIALELDETAHKRPILGPKAAIEIIEHLKDPLKSWYRFSSYHTSDDRITVEKIRAEKDFALWHFFGGLRKDNCGERFHDDDLIDLIRRCTTLKGDPVVSGGTGLLERGNVHVVEKLLDLFDCERMYCRTLRHAGNYTIFEEVQLVHLGMRRRPKILLEQVKEARARVENQKKEWDSS</sequence>
<dbReference type="Proteomes" id="UP000275078">
    <property type="component" value="Unassembled WGS sequence"/>
</dbReference>